<comment type="caution">
    <text evidence="1">The sequence shown here is derived from an EMBL/GenBank/DDBJ whole genome shotgun (WGS) entry which is preliminary data.</text>
</comment>
<dbReference type="EMBL" id="MTKT01003950">
    <property type="protein sequence ID" value="OWM73390.1"/>
    <property type="molecule type" value="Genomic_DNA"/>
</dbReference>
<dbReference type="Proteomes" id="UP000197138">
    <property type="component" value="Unassembled WGS sequence"/>
</dbReference>
<dbReference type="AlphaFoldDB" id="A0A218WM02"/>
<protein>
    <submittedName>
        <fullName evidence="1">Uncharacterized protein</fullName>
    </submittedName>
</protein>
<organism evidence="1 2">
    <name type="scientific">Punica granatum</name>
    <name type="common">Pomegranate</name>
    <dbReference type="NCBI Taxonomy" id="22663"/>
    <lineage>
        <taxon>Eukaryota</taxon>
        <taxon>Viridiplantae</taxon>
        <taxon>Streptophyta</taxon>
        <taxon>Embryophyta</taxon>
        <taxon>Tracheophyta</taxon>
        <taxon>Spermatophyta</taxon>
        <taxon>Magnoliopsida</taxon>
        <taxon>eudicotyledons</taxon>
        <taxon>Gunneridae</taxon>
        <taxon>Pentapetalae</taxon>
        <taxon>rosids</taxon>
        <taxon>malvids</taxon>
        <taxon>Myrtales</taxon>
        <taxon>Lythraceae</taxon>
        <taxon>Punica</taxon>
    </lineage>
</organism>
<name>A0A218WM02_PUNGR</name>
<gene>
    <name evidence="1" type="ORF">CDL15_Pgr026489</name>
</gene>
<proteinExistence type="predicted"/>
<sequence>MLIQGDMVIKLIGNLEHQPERNGGEGCEEGRDECRGIRGWAWGGGGALGSGLLDGCECRESHHQCNKEVHLHRLHCFESKNCLVMTRTHEFSFLCSKTKWP</sequence>
<evidence type="ECO:0000313" key="2">
    <source>
        <dbReference type="Proteomes" id="UP000197138"/>
    </source>
</evidence>
<accession>A0A218WM02</accession>
<reference evidence="2" key="1">
    <citation type="journal article" date="2017" name="Plant J.">
        <title>The pomegranate (Punica granatum L.) genome and the genomics of punicalagin biosynthesis.</title>
        <authorList>
            <person name="Qin G."/>
            <person name="Xu C."/>
            <person name="Ming R."/>
            <person name="Tang H."/>
            <person name="Guyot R."/>
            <person name="Kramer E.M."/>
            <person name="Hu Y."/>
            <person name="Yi X."/>
            <person name="Qi Y."/>
            <person name="Xu X."/>
            <person name="Gao Z."/>
            <person name="Pan H."/>
            <person name="Jian J."/>
            <person name="Tian Y."/>
            <person name="Yue Z."/>
            <person name="Xu Y."/>
        </authorList>
    </citation>
    <scope>NUCLEOTIDE SEQUENCE [LARGE SCALE GENOMIC DNA]</scope>
    <source>
        <strain evidence="2">cv. Dabenzi</strain>
    </source>
</reference>
<evidence type="ECO:0000313" key="1">
    <source>
        <dbReference type="EMBL" id="OWM73390.1"/>
    </source>
</evidence>